<proteinExistence type="inferred from homology"/>
<dbReference type="AlphaFoldDB" id="A0A9N8H736"/>
<evidence type="ECO:0000256" key="2">
    <source>
        <dbReference type="ARBA" id="ARBA00022857"/>
    </source>
</evidence>
<dbReference type="InterPro" id="IPR036291">
    <property type="entry name" value="NAD(P)-bd_dom_sf"/>
</dbReference>
<evidence type="ECO:0000256" key="1">
    <source>
        <dbReference type="ARBA" id="ARBA00006484"/>
    </source>
</evidence>
<feature type="chain" id="PRO_5040340401" evidence="5">
    <location>
        <begin position="27"/>
        <end position="350"/>
    </location>
</feature>
<evidence type="ECO:0000313" key="6">
    <source>
        <dbReference type="EMBL" id="CAB9504248.1"/>
    </source>
</evidence>
<protein>
    <submittedName>
        <fullName evidence="6">Dehydrogenase/reductase SDR family member on chromosome X homolog</fullName>
    </submittedName>
</protein>
<organism evidence="6 7">
    <name type="scientific">Seminavis robusta</name>
    <dbReference type="NCBI Taxonomy" id="568900"/>
    <lineage>
        <taxon>Eukaryota</taxon>
        <taxon>Sar</taxon>
        <taxon>Stramenopiles</taxon>
        <taxon>Ochrophyta</taxon>
        <taxon>Bacillariophyta</taxon>
        <taxon>Bacillariophyceae</taxon>
        <taxon>Bacillariophycidae</taxon>
        <taxon>Naviculales</taxon>
        <taxon>Naviculaceae</taxon>
        <taxon>Seminavis</taxon>
    </lineage>
</organism>
<dbReference type="InterPro" id="IPR002347">
    <property type="entry name" value="SDR_fam"/>
</dbReference>
<dbReference type="EMBL" id="CAICTM010000189">
    <property type="protein sequence ID" value="CAB9504248.1"/>
    <property type="molecule type" value="Genomic_DNA"/>
</dbReference>
<reference evidence="6" key="1">
    <citation type="submission" date="2020-06" db="EMBL/GenBank/DDBJ databases">
        <authorList>
            <consortium name="Plant Systems Biology data submission"/>
        </authorList>
    </citation>
    <scope>NUCLEOTIDE SEQUENCE</scope>
    <source>
        <strain evidence="6">D6</strain>
    </source>
</reference>
<dbReference type="PANTHER" id="PTHR24320">
    <property type="entry name" value="RETINOL DEHYDROGENASE"/>
    <property type="match status" value="1"/>
</dbReference>
<sequence>MTSFSSFPLQRCVLVAAALLCHGTTALSLLGRKSTANQVLAYLQQNDQLAPFVSQGGTAVITGGNSGIGAETVKALVASGMNVVVCARNIDSANQLKDELGTATKDRVEIEYLDLSSLASVQEAAASICSKHDGIDVLINNAGIMALPQRETTTDGIEKQFGTNHVGHHYLTRLLLPQMRNKGRVVNVASTAHNFGLSAGNEDWESKESYTPWGAYGTSKLSNILFTKQLKKELVSVNQGKMIDSVCLHPGVIASPLWKHSLPSFMQPLVGLIANKSVEQGAATSVYCALSRHVEDGAYYDDCSPVEPSQKAQSDQLQEALWMYTEQLLTEKGFELPSSSVVAENVAAVN</sequence>
<keyword evidence="5" id="KW-0732">Signal</keyword>
<dbReference type="PRINTS" id="PR00081">
    <property type="entry name" value="GDHRDH"/>
</dbReference>
<keyword evidence="3" id="KW-0560">Oxidoreductase</keyword>
<dbReference type="PANTHER" id="PTHR24320:SF282">
    <property type="entry name" value="WW DOMAIN-CONTAINING OXIDOREDUCTASE"/>
    <property type="match status" value="1"/>
</dbReference>
<evidence type="ECO:0000313" key="7">
    <source>
        <dbReference type="Proteomes" id="UP001153069"/>
    </source>
</evidence>
<feature type="signal peptide" evidence="5">
    <location>
        <begin position="1"/>
        <end position="26"/>
    </location>
</feature>
<dbReference type="CDD" id="cd05327">
    <property type="entry name" value="retinol-DH_like_SDR_c_like"/>
    <property type="match status" value="1"/>
</dbReference>
<dbReference type="Gene3D" id="3.40.50.720">
    <property type="entry name" value="NAD(P)-binding Rossmann-like Domain"/>
    <property type="match status" value="1"/>
</dbReference>
<comment type="caution">
    <text evidence="6">The sequence shown here is derived from an EMBL/GenBank/DDBJ whole genome shotgun (WGS) entry which is preliminary data.</text>
</comment>
<evidence type="ECO:0000256" key="5">
    <source>
        <dbReference type="SAM" id="SignalP"/>
    </source>
</evidence>
<dbReference type="Pfam" id="PF00106">
    <property type="entry name" value="adh_short"/>
    <property type="match status" value="1"/>
</dbReference>
<name>A0A9N8H736_9STRA</name>
<dbReference type="OrthoDB" id="157221at2759"/>
<comment type="similarity">
    <text evidence="1 4">Belongs to the short-chain dehydrogenases/reductases (SDR) family.</text>
</comment>
<evidence type="ECO:0000256" key="3">
    <source>
        <dbReference type="ARBA" id="ARBA00023002"/>
    </source>
</evidence>
<dbReference type="PRINTS" id="PR00080">
    <property type="entry name" value="SDRFAMILY"/>
</dbReference>
<keyword evidence="7" id="KW-1185">Reference proteome</keyword>
<keyword evidence="2" id="KW-0521">NADP</keyword>
<dbReference type="Proteomes" id="UP001153069">
    <property type="component" value="Unassembled WGS sequence"/>
</dbReference>
<dbReference type="SUPFAM" id="SSF51735">
    <property type="entry name" value="NAD(P)-binding Rossmann-fold domains"/>
    <property type="match status" value="1"/>
</dbReference>
<accession>A0A9N8H736</accession>
<evidence type="ECO:0000256" key="4">
    <source>
        <dbReference type="RuleBase" id="RU000363"/>
    </source>
</evidence>
<dbReference type="GO" id="GO:0016491">
    <property type="term" value="F:oxidoreductase activity"/>
    <property type="evidence" value="ECO:0007669"/>
    <property type="project" value="UniProtKB-KW"/>
</dbReference>
<gene>
    <name evidence="6" type="ORF">SEMRO_190_G081950.1</name>
</gene>